<comment type="caution">
    <text evidence="1">The sequence shown here is derived from an EMBL/GenBank/DDBJ whole genome shotgun (WGS) entry which is preliminary data.</text>
</comment>
<organism evidence="1 2">
    <name type="scientific">Dentiscutata erythropus</name>
    <dbReference type="NCBI Taxonomy" id="1348616"/>
    <lineage>
        <taxon>Eukaryota</taxon>
        <taxon>Fungi</taxon>
        <taxon>Fungi incertae sedis</taxon>
        <taxon>Mucoromycota</taxon>
        <taxon>Glomeromycotina</taxon>
        <taxon>Glomeromycetes</taxon>
        <taxon>Diversisporales</taxon>
        <taxon>Gigasporaceae</taxon>
        <taxon>Dentiscutata</taxon>
    </lineage>
</organism>
<keyword evidence="2" id="KW-1185">Reference proteome</keyword>
<feature type="non-terminal residue" evidence="1">
    <location>
        <position position="1"/>
    </location>
</feature>
<protein>
    <submittedName>
        <fullName evidence="1">1281_t:CDS:1</fullName>
    </submittedName>
</protein>
<dbReference type="OrthoDB" id="2398871at2759"/>
<dbReference type="EMBL" id="CAJVPY010069322">
    <property type="protein sequence ID" value="CAG8827225.1"/>
    <property type="molecule type" value="Genomic_DNA"/>
</dbReference>
<dbReference type="AlphaFoldDB" id="A0A9N9KF07"/>
<name>A0A9N9KF07_9GLOM</name>
<gene>
    <name evidence="1" type="ORF">DERYTH_LOCUS28247</name>
</gene>
<accession>A0A9N9KF07</accession>
<feature type="non-terminal residue" evidence="1">
    <location>
        <position position="70"/>
    </location>
</feature>
<dbReference type="Proteomes" id="UP000789405">
    <property type="component" value="Unassembled WGS sequence"/>
</dbReference>
<sequence length="70" mass="8511">FWTEIGNINMRTQYQMLTKQYPDAFFLPQDLSNIIQTFKRQNYVECETATLINNLFDCKAKDNRWIVNWK</sequence>
<evidence type="ECO:0000313" key="2">
    <source>
        <dbReference type="Proteomes" id="UP000789405"/>
    </source>
</evidence>
<reference evidence="1" key="1">
    <citation type="submission" date="2021-06" db="EMBL/GenBank/DDBJ databases">
        <authorList>
            <person name="Kallberg Y."/>
            <person name="Tangrot J."/>
            <person name="Rosling A."/>
        </authorList>
    </citation>
    <scope>NUCLEOTIDE SEQUENCE</scope>
    <source>
        <strain evidence="1">MA453B</strain>
    </source>
</reference>
<evidence type="ECO:0000313" key="1">
    <source>
        <dbReference type="EMBL" id="CAG8827225.1"/>
    </source>
</evidence>
<proteinExistence type="predicted"/>